<organism evidence="2 3">
    <name type="scientific">Stegodyphus mimosarum</name>
    <name type="common">African social velvet spider</name>
    <dbReference type="NCBI Taxonomy" id="407821"/>
    <lineage>
        <taxon>Eukaryota</taxon>
        <taxon>Metazoa</taxon>
        <taxon>Ecdysozoa</taxon>
        <taxon>Arthropoda</taxon>
        <taxon>Chelicerata</taxon>
        <taxon>Arachnida</taxon>
        <taxon>Araneae</taxon>
        <taxon>Araneomorphae</taxon>
        <taxon>Entelegynae</taxon>
        <taxon>Eresoidea</taxon>
        <taxon>Eresidae</taxon>
        <taxon>Stegodyphus</taxon>
    </lineage>
</organism>
<keyword evidence="1" id="KW-0472">Membrane</keyword>
<feature type="transmembrane region" description="Helical" evidence="1">
    <location>
        <begin position="20"/>
        <end position="38"/>
    </location>
</feature>
<keyword evidence="1" id="KW-1133">Transmembrane helix</keyword>
<gene>
    <name evidence="2" type="ORF">X975_16689</name>
</gene>
<protein>
    <submittedName>
        <fullName evidence="2">Uncharacterized protein</fullName>
    </submittedName>
</protein>
<name>A0A087TJX4_STEMI</name>
<keyword evidence="1" id="KW-0812">Transmembrane</keyword>
<evidence type="ECO:0000256" key="1">
    <source>
        <dbReference type="SAM" id="Phobius"/>
    </source>
</evidence>
<sequence length="71" mass="8159">MEDFRKSSDLLSKRINHKSTITFLFWTAGLLFVVVVLCSHADAKKWTMEELAAARFPHKVSNDIYLDPCKS</sequence>
<dbReference type="EMBL" id="KK115560">
    <property type="protein sequence ID" value="KFM65413.1"/>
    <property type="molecule type" value="Genomic_DNA"/>
</dbReference>
<keyword evidence="3" id="KW-1185">Reference proteome</keyword>
<evidence type="ECO:0000313" key="3">
    <source>
        <dbReference type="Proteomes" id="UP000054359"/>
    </source>
</evidence>
<accession>A0A087TJX4</accession>
<reference evidence="2 3" key="1">
    <citation type="submission" date="2013-11" db="EMBL/GenBank/DDBJ databases">
        <title>Genome sequencing of Stegodyphus mimosarum.</title>
        <authorList>
            <person name="Bechsgaard J."/>
        </authorList>
    </citation>
    <scope>NUCLEOTIDE SEQUENCE [LARGE SCALE GENOMIC DNA]</scope>
</reference>
<feature type="non-terminal residue" evidence="2">
    <location>
        <position position="71"/>
    </location>
</feature>
<dbReference type="AlphaFoldDB" id="A0A087TJX4"/>
<dbReference type="Proteomes" id="UP000054359">
    <property type="component" value="Unassembled WGS sequence"/>
</dbReference>
<evidence type="ECO:0000313" key="2">
    <source>
        <dbReference type="EMBL" id="KFM65413.1"/>
    </source>
</evidence>
<dbReference type="OrthoDB" id="8300391at2759"/>
<proteinExistence type="predicted"/>